<dbReference type="PANTHER" id="PTHR43228">
    <property type="entry name" value="TWO-COMPONENT RESPONSE REGULATOR"/>
    <property type="match status" value="1"/>
</dbReference>
<dbReference type="PROSITE" id="PS50110">
    <property type="entry name" value="RESPONSE_REGULATORY"/>
    <property type="match status" value="1"/>
</dbReference>
<comment type="caution">
    <text evidence="3">The sequence shown here is derived from an EMBL/GenBank/DDBJ whole genome shotgun (WGS) entry which is preliminary data.</text>
</comment>
<dbReference type="Gene3D" id="3.40.50.2300">
    <property type="match status" value="1"/>
</dbReference>
<feature type="modified residue" description="4-aspartylphosphate" evidence="1">
    <location>
        <position position="65"/>
    </location>
</feature>
<dbReference type="GO" id="GO:0000160">
    <property type="term" value="P:phosphorelay signal transduction system"/>
    <property type="evidence" value="ECO:0007669"/>
    <property type="project" value="InterPro"/>
</dbReference>
<gene>
    <name evidence="3" type="ORF">C5B42_05685</name>
</gene>
<feature type="domain" description="Response regulatory" evidence="2">
    <location>
        <begin position="15"/>
        <end position="133"/>
    </location>
</feature>
<dbReference type="Pfam" id="PF00072">
    <property type="entry name" value="Response_reg"/>
    <property type="match status" value="1"/>
</dbReference>
<dbReference type="EMBL" id="PSRQ01000061">
    <property type="protein sequence ID" value="PWU22583.1"/>
    <property type="molecule type" value="Genomic_DNA"/>
</dbReference>
<evidence type="ECO:0000313" key="3">
    <source>
        <dbReference type="EMBL" id="PWU22583.1"/>
    </source>
</evidence>
<dbReference type="CDD" id="cd00156">
    <property type="entry name" value="REC"/>
    <property type="match status" value="1"/>
</dbReference>
<keyword evidence="1" id="KW-0597">Phosphoprotein</keyword>
<accession>A0A317JLW3</accession>
<dbReference type="InterPro" id="IPR011006">
    <property type="entry name" value="CheY-like_superfamily"/>
</dbReference>
<protein>
    <submittedName>
        <fullName evidence="3">Two-component system response regulator</fullName>
    </submittedName>
</protein>
<dbReference type="Proteomes" id="UP000246104">
    <property type="component" value="Unassembled WGS sequence"/>
</dbReference>
<dbReference type="SMART" id="SM00448">
    <property type="entry name" value="REC"/>
    <property type="match status" value="1"/>
</dbReference>
<dbReference type="AlphaFoldDB" id="A0A317JLW3"/>
<name>A0A317JLW3_9BACT</name>
<reference evidence="3 4" key="1">
    <citation type="submission" date="2018-02" db="EMBL/GenBank/DDBJ databases">
        <title>Genomic Reconstructions from Amazon Rainforest and Pasture Soil Reveal Novel Insights into the Physiology of Candidate Phyla in Tropical Sites.</title>
        <authorList>
            <person name="Kroeger M.E."/>
            <person name="Delmont T."/>
            <person name="Eren A.M."/>
            <person name="Guo J."/>
            <person name="Meyer K.M."/>
            <person name="Khan K."/>
            <person name="Rodrigues J.L.M."/>
            <person name="Bohannan B.J.M."/>
            <person name="Tringe S."/>
            <person name="Borges C.D."/>
            <person name="Tiedje J."/>
            <person name="Tsai S.M."/>
            <person name="Nusslein K."/>
        </authorList>
    </citation>
    <scope>NUCLEOTIDE SEQUENCE [LARGE SCALE GENOMIC DNA]</scope>
    <source>
        <strain evidence="3">Amazon FNV 2010 28 9</strain>
    </source>
</reference>
<organism evidence="3 4">
    <name type="scientific">Candidatus Cerribacteria bacterium 'Amazon FNV 2010 28 9'</name>
    <dbReference type="NCBI Taxonomy" id="2081795"/>
    <lineage>
        <taxon>Bacteria</taxon>
        <taxon>Candidatus Cerribacteria</taxon>
    </lineage>
</organism>
<proteinExistence type="predicted"/>
<dbReference type="PANTHER" id="PTHR43228:SF1">
    <property type="entry name" value="TWO-COMPONENT RESPONSE REGULATOR ARR22"/>
    <property type="match status" value="1"/>
</dbReference>
<sequence>MSDTGQQSKTTVNKRILIVDDDVYNRDFYKELLSDAGFVIETAANGEECLQRLQSDPPYDLILLDIVMPVKDGMQTLKELQHQSYRAKHGPIYMLSALGQDTVLDNAKQLGSDGFIVKTDITPDQLLGKIKSILHIQ</sequence>
<dbReference type="SUPFAM" id="SSF52172">
    <property type="entry name" value="CheY-like"/>
    <property type="match status" value="1"/>
</dbReference>
<dbReference type="InterPro" id="IPR052048">
    <property type="entry name" value="ST_Response_Regulator"/>
</dbReference>
<evidence type="ECO:0000256" key="1">
    <source>
        <dbReference type="PROSITE-ProRule" id="PRU00169"/>
    </source>
</evidence>
<evidence type="ECO:0000259" key="2">
    <source>
        <dbReference type="PROSITE" id="PS50110"/>
    </source>
</evidence>
<evidence type="ECO:0000313" key="4">
    <source>
        <dbReference type="Proteomes" id="UP000246104"/>
    </source>
</evidence>
<dbReference type="InterPro" id="IPR001789">
    <property type="entry name" value="Sig_transdc_resp-reg_receiver"/>
</dbReference>